<evidence type="ECO:0000313" key="2">
    <source>
        <dbReference type="EMBL" id="MBB4741907.1"/>
    </source>
</evidence>
<dbReference type="RefSeq" id="WP_185042341.1">
    <property type="nucleotide sequence ID" value="NZ_BAABFG010000005.1"/>
</dbReference>
<sequence length="97" mass="10000">MRMLKLAAGFAVGYVLGTRAGREKYEEIAATSRKLAANPSVVRAKEKAKTMVESGVATASSKLGTTTNSSTTAGNSTSRPVETSRTPAPVTGSNLPV</sequence>
<evidence type="ECO:0000313" key="3">
    <source>
        <dbReference type="Proteomes" id="UP000546162"/>
    </source>
</evidence>
<evidence type="ECO:0000256" key="1">
    <source>
        <dbReference type="SAM" id="MobiDB-lite"/>
    </source>
</evidence>
<protein>
    <submittedName>
        <fullName evidence="2">Putative TIM-barrel enzyme</fullName>
    </submittedName>
</protein>
<feature type="compositionally biased region" description="Low complexity" evidence="1">
    <location>
        <begin position="60"/>
        <end position="78"/>
    </location>
</feature>
<dbReference type="EMBL" id="JACHNB010000001">
    <property type="protein sequence ID" value="MBB4741907.1"/>
    <property type="molecule type" value="Genomic_DNA"/>
</dbReference>
<keyword evidence="3" id="KW-1185">Reference proteome</keyword>
<feature type="compositionally biased region" description="Polar residues" evidence="1">
    <location>
        <begin position="79"/>
        <end position="97"/>
    </location>
</feature>
<reference evidence="2 3" key="1">
    <citation type="submission" date="2020-08" db="EMBL/GenBank/DDBJ databases">
        <title>Sequencing the genomes of 1000 actinobacteria strains.</title>
        <authorList>
            <person name="Klenk H.-P."/>
        </authorList>
    </citation>
    <scope>NUCLEOTIDE SEQUENCE [LARGE SCALE GENOMIC DNA]</scope>
    <source>
        <strain evidence="2 3">DSM 45809</strain>
    </source>
</reference>
<proteinExistence type="predicted"/>
<feature type="region of interest" description="Disordered" evidence="1">
    <location>
        <begin position="52"/>
        <end position="97"/>
    </location>
</feature>
<dbReference type="AlphaFoldDB" id="A0A7W7H1A0"/>
<accession>A0A7W7H1A0</accession>
<name>A0A7W7H1A0_9ACTN</name>
<comment type="caution">
    <text evidence="2">The sequence shown here is derived from an EMBL/GenBank/DDBJ whole genome shotgun (WGS) entry which is preliminary data.</text>
</comment>
<gene>
    <name evidence="2" type="ORF">BJY16_005366</name>
</gene>
<organism evidence="2 3">
    <name type="scientific">Actinoplanes octamycinicus</name>
    <dbReference type="NCBI Taxonomy" id="135948"/>
    <lineage>
        <taxon>Bacteria</taxon>
        <taxon>Bacillati</taxon>
        <taxon>Actinomycetota</taxon>
        <taxon>Actinomycetes</taxon>
        <taxon>Micromonosporales</taxon>
        <taxon>Micromonosporaceae</taxon>
        <taxon>Actinoplanes</taxon>
    </lineage>
</organism>
<dbReference type="Proteomes" id="UP000546162">
    <property type="component" value="Unassembled WGS sequence"/>
</dbReference>